<dbReference type="PANTHER" id="PTHR43272">
    <property type="entry name" value="LONG-CHAIN-FATTY-ACID--COA LIGASE"/>
    <property type="match status" value="1"/>
</dbReference>
<comment type="caution">
    <text evidence="3">The sequence shown here is derived from an EMBL/GenBank/DDBJ whole genome shotgun (WGS) entry which is preliminary data.</text>
</comment>
<reference evidence="3 4" key="1">
    <citation type="submission" date="2009-07" db="EMBL/GenBank/DDBJ databases">
        <authorList>
            <person name="Madupu R."/>
            <person name="Sebastian Y."/>
            <person name="Durkin A.S."/>
            <person name="Torralba M."/>
            <person name="Methe B."/>
            <person name="Sutton G.G."/>
            <person name="Strausberg R.L."/>
            <person name="Nelson K.E."/>
        </authorList>
    </citation>
    <scope>NUCLEOTIDE SEQUENCE [LARGE SCALE GENOMIC DNA]</scope>
    <source>
        <strain evidence="3 4">ATCC 35580</strain>
    </source>
</reference>
<dbReference type="eggNOG" id="COG1022">
    <property type="taxonomic scope" value="Bacteria"/>
</dbReference>
<comment type="catalytic activity">
    <reaction evidence="1">
        <text>a long-chain fatty acid + ATP + CoA = a long-chain fatty acyl-CoA + AMP + diphosphate</text>
        <dbReference type="Rhea" id="RHEA:15421"/>
        <dbReference type="ChEBI" id="CHEBI:30616"/>
        <dbReference type="ChEBI" id="CHEBI:33019"/>
        <dbReference type="ChEBI" id="CHEBI:57287"/>
        <dbReference type="ChEBI" id="CHEBI:57560"/>
        <dbReference type="ChEBI" id="CHEBI:83139"/>
        <dbReference type="ChEBI" id="CHEBI:456215"/>
        <dbReference type="EC" id="6.2.1.3"/>
    </reaction>
    <physiologicalReaction direction="left-to-right" evidence="1">
        <dbReference type="Rhea" id="RHEA:15422"/>
    </physiologicalReaction>
</comment>
<accession>C8PSQ8</accession>
<evidence type="ECO:0000313" key="3">
    <source>
        <dbReference type="EMBL" id="EEV19519.1"/>
    </source>
</evidence>
<organism evidence="3 4">
    <name type="scientific">Treponema vincentii ATCC 35580</name>
    <dbReference type="NCBI Taxonomy" id="596324"/>
    <lineage>
        <taxon>Bacteria</taxon>
        <taxon>Pseudomonadati</taxon>
        <taxon>Spirochaetota</taxon>
        <taxon>Spirochaetia</taxon>
        <taxon>Spirochaetales</taxon>
        <taxon>Treponemataceae</taxon>
        <taxon>Treponema</taxon>
    </lineage>
</organism>
<sequence>MYETSKRPWAFLDAWRGKKFTGEWPTLPEMFEITVERFPNRNCLTVFEADRITLTYRETLAAIKKLAGWLIAHGVKKGTHIAVSGKNSSEWAIVYLSALYAGCIVIPIDYGLHDYEITSLLKTAKPLFFFVDEEKYEYFFEQAKTQSFIGEVYSLSGKYTDRYIYNLEAEPLATYFPLRETDTAAILFTSGTMGNPKGVMLSHRNIVSDCYIAQSNLTIFETDVFYALLPLHHSYTMVAVFIEAISVGAEIVFGKSIAVSRMLRELKEGKITMLLGVPLLFNKLLAGILKGIRSKGLLVYGIIRLLMGISYLVKKTTGKNIGKTLFKSVLAKANLTTLRIAISGGGPLSKEVFRAYNEFGIDFVQGYGLTETSPIIALNPKEHFKIESVGRYFHPYMEMKILDPDENGRGEICAKGPMIMQGYYNMPEETAEVLSEDGWFRTGDIGWLDDEKYLYLCGRAKNLIVTSGGKNVYPEEIENAFQMYYNDIEQITARGYHPENDLTSEEIEALIYPADELYKTLNLKRGTPTGDSAAYKKIEAIVETVNKELLPYQRITKTTLLDKPLEMTTTKKVKRYNKAEQS</sequence>
<dbReference type="GO" id="GO:0004467">
    <property type="term" value="F:long-chain fatty acid-CoA ligase activity"/>
    <property type="evidence" value="ECO:0007669"/>
    <property type="project" value="UniProtKB-EC"/>
</dbReference>
<dbReference type="InterPro" id="IPR000873">
    <property type="entry name" value="AMP-dep_synth/lig_dom"/>
</dbReference>
<evidence type="ECO:0000256" key="1">
    <source>
        <dbReference type="ARBA" id="ARBA00024484"/>
    </source>
</evidence>
<evidence type="ECO:0000259" key="2">
    <source>
        <dbReference type="Pfam" id="PF00501"/>
    </source>
</evidence>
<dbReference type="STRING" id="596324.TREVI0001_2448"/>
<name>C8PSQ8_9SPIR</name>
<dbReference type="EMBL" id="ACYH01000054">
    <property type="protein sequence ID" value="EEV19519.1"/>
    <property type="molecule type" value="Genomic_DNA"/>
</dbReference>
<dbReference type="GO" id="GO:0016020">
    <property type="term" value="C:membrane"/>
    <property type="evidence" value="ECO:0007669"/>
    <property type="project" value="TreeGrafter"/>
</dbReference>
<dbReference type="Gene3D" id="3.30.300.30">
    <property type="match status" value="1"/>
</dbReference>
<dbReference type="InterPro" id="IPR045851">
    <property type="entry name" value="AMP-bd_C_sf"/>
</dbReference>
<dbReference type="PANTHER" id="PTHR43272:SF52">
    <property type="entry name" value="AMP-DEPENDENT SYNTHETASE_LIGASE DOMAIN-CONTAINING PROTEIN"/>
    <property type="match status" value="1"/>
</dbReference>
<dbReference type="Gene3D" id="3.40.50.12780">
    <property type="entry name" value="N-terminal domain of ligase-like"/>
    <property type="match status" value="1"/>
</dbReference>
<protein>
    <submittedName>
        <fullName evidence="3">AMP-binding enzyme</fullName>
    </submittedName>
</protein>
<evidence type="ECO:0000313" key="4">
    <source>
        <dbReference type="Proteomes" id="UP000004509"/>
    </source>
</evidence>
<feature type="domain" description="AMP-dependent synthetase/ligase" evidence="2">
    <location>
        <begin position="31"/>
        <end position="424"/>
    </location>
</feature>
<dbReference type="RefSeq" id="WP_006189634.1">
    <property type="nucleotide sequence ID" value="NZ_ACYH01000054.1"/>
</dbReference>
<dbReference type="OrthoDB" id="311554at2"/>
<dbReference type="Proteomes" id="UP000004509">
    <property type="component" value="Unassembled WGS sequence"/>
</dbReference>
<dbReference type="Pfam" id="PF00501">
    <property type="entry name" value="AMP-binding"/>
    <property type="match status" value="1"/>
</dbReference>
<gene>
    <name evidence="3" type="ORF">TREVI0001_2448</name>
</gene>
<proteinExistence type="predicted"/>
<dbReference type="InterPro" id="IPR042099">
    <property type="entry name" value="ANL_N_sf"/>
</dbReference>
<dbReference type="SUPFAM" id="SSF56801">
    <property type="entry name" value="Acetyl-CoA synthetase-like"/>
    <property type="match status" value="1"/>
</dbReference>
<dbReference type="AlphaFoldDB" id="C8PSQ8"/>